<dbReference type="EMBL" id="HACG01050031">
    <property type="protein sequence ID" value="CEK96896.1"/>
    <property type="molecule type" value="Transcribed_RNA"/>
</dbReference>
<reference evidence="2" key="1">
    <citation type="submission" date="2014-12" db="EMBL/GenBank/DDBJ databases">
        <title>Insight into the proteome of Arion vulgaris.</title>
        <authorList>
            <person name="Aradska J."/>
            <person name="Bulat T."/>
            <person name="Smidak R."/>
            <person name="Sarate P."/>
            <person name="Gangsoo J."/>
            <person name="Sialana F."/>
            <person name="Bilban M."/>
            <person name="Lubec G."/>
        </authorList>
    </citation>
    <scope>NUCLEOTIDE SEQUENCE</scope>
    <source>
        <tissue evidence="2">Skin</tissue>
    </source>
</reference>
<evidence type="ECO:0000256" key="1">
    <source>
        <dbReference type="SAM" id="MobiDB-lite"/>
    </source>
</evidence>
<proteinExistence type="predicted"/>
<feature type="non-terminal residue" evidence="2">
    <location>
        <position position="1"/>
    </location>
</feature>
<sequence length="54" mass="5983">DYPGKPSREQLETGKSSEQLLRSYDPQVTERNKSSKVILGNDSLLSKNVDMATA</sequence>
<organism evidence="2">
    <name type="scientific">Arion vulgaris</name>
    <dbReference type="NCBI Taxonomy" id="1028688"/>
    <lineage>
        <taxon>Eukaryota</taxon>
        <taxon>Metazoa</taxon>
        <taxon>Spiralia</taxon>
        <taxon>Lophotrochozoa</taxon>
        <taxon>Mollusca</taxon>
        <taxon>Gastropoda</taxon>
        <taxon>Heterobranchia</taxon>
        <taxon>Euthyneura</taxon>
        <taxon>Panpulmonata</taxon>
        <taxon>Eupulmonata</taxon>
        <taxon>Stylommatophora</taxon>
        <taxon>Helicina</taxon>
        <taxon>Arionoidea</taxon>
        <taxon>Arionidae</taxon>
        <taxon>Arion</taxon>
    </lineage>
</organism>
<accession>A0A0B7BWY9</accession>
<evidence type="ECO:0000313" key="2">
    <source>
        <dbReference type="EMBL" id="CEK96896.1"/>
    </source>
</evidence>
<protein>
    <submittedName>
        <fullName evidence="2">Uncharacterized protein</fullName>
    </submittedName>
</protein>
<feature type="compositionally biased region" description="Basic and acidic residues" evidence="1">
    <location>
        <begin position="1"/>
        <end position="12"/>
    </location>
</feature>
<gene>
    <name evidence="2" type="primary">ORF213896</name>
</gene>
<feature type="region of interest" description="Disordered" evidence="1">
    <location>
        <begin position="1"/>
        <end position="35"/>
    </location>
</feature>
<name>A0A0B7BWY9_9EUPU</name>
<dbReference type="AlphaFoldDB" id="A0A0B7BWY9"/>